<dbReference type="Gene3D" id="2.60.40.1120">
    <property type="entry name" value="Carboxypeptidase-like, regulatory domain"/>
    <property type="match status" value="1"/>
</dbReference>
<keyword evidence="12" id="KW-1185">Reference proteome</keyword>
<gene>
    <name evidence="11" type="ORF">KEM10_03665</name>
</gene>
<keyword evidence="7" id="KW-0472">Membrane</keyword>
<protein>
    <submittedName>
        <fullName evidence="11">TonB-dependent receptor</fullName>
    </submittedName>
</protein>
<evidence type="ECO:0000256" key="7">
    <source>
        <dbReference type="ARBA" id="ARBA00023136"/>
    </source>
</evidence>
<dbReference type="Gene3D" id="2.40.170.20">
    <property type="entry name" value="TonB-dependent receptor, beta-barrel domain"/>
    <property type="match status" value="1"/>
</dbReference>
<feature type="domain" description="TonB-dependent receptor-like beta-barrel" evidence="10">
    <location>
        <begin position="297"/>
        <end position="651"/>
    </location>
</feature>
<evidence type="ECO:0000256" key="1">
    <source>
        <dbReference type="ARBA" id="ARBA00004571"/>
    </source>
</evidence>
<dbReference type="RefSeq" id="WP_212213664.1">
    <property type="nucleotide sequence ID" value="NZ_JAGUCO010000002.1"/>
</dbReference>
<evidence type="ECO:0000256" key="9">
    <source>
        <dbReference type="ARBA" id="ARBA00023237"/>
    </source>
</evidence>
<dbReference type="PANTHER" id="PTHR30069">
    <property type="entry name" value="TONB-DEPENDENT OUTER MEMBRANE RECEPTOR"/>
    <property type="match status" value="1"/>
</dbReference>
<organism evidence="11 12">
    <name type="scientific">Carboxylicivirga linearis</name>
    <dbReference type="NCBI Taxonomy" id="1628157"/>
    <lineage>
        <taxon>Bacteria</taxon>
        <taxon>Pseudomonadati</taxon>
        <taxon>Bacteroidota</taxon>
        <taxon>Bacteroidia</taxon>
        <taxon>Marinilabiliales</taxon>
        <taxon>Marinilabiliaceae</taxon>
        <taxon>Carboxylicivirga</taxon>
    </lineage>
</organism>
<dbReference type="InterPro" id="IPR008969">
    <property type="entry name" value="CarboxyPept-like_regulatory"/>
</dbReference>
<dbReference type="EMBL" id="JAGUCO010000002">
    <property type="protein sequence ID" value="MBS2097362.1"/>
    <property type="molecule type" value="Genomic_DNA"/>
</dbReference>
<evidence type="ECO:0000256" key="4">
    <source>
        <dbReference type="ARBA" id="ARBA00022692"/>
    </source>
</evidence>
<keyword evidence="9" id="KW-0998">Cell outer membrane</keyword>
<name>A0ABS5JRD8_9BACT</name>
<dbReference type="Proteomes" id="UP000708576">
    <property type="component" value="Unassembled WGS sequence"/>
</dbReference>
<evidence type="ECO:0000259" key="10">
    <source>
        <dbReference type="Pfam" id="PF00593"/>
    </source>
</evidence>
<dbReference type="Pfam" id="PF00593">
    <property type="entry name" value="TonB_dep_Rec_b-barrel"/>
    <property type="match status" value="1"/>
</dbReference>
<evidence type="ECO:0000256" key="8">
    <source>
        <dbReference type="ARBA" id="ARBA00023170"/>
    </source>
</evidence>
<sequence>MRIQIVLIITVLLISGQWLYGQTSVSGKVTSNVGEALIGVNISIVGTYNGTITDENGLFDLEVDDLNGKELAASYIGYKTQVIGLDGKHKYLLIKLSESVASLNAVTITAGSFAADDKQRASVLEPLDIYTTAGSLGDINGALKTLPGTQSASDDGRLLVRGGAASETSVYVDGLLAAKPFTSKVPDLPSRGRFSPSLFSGTVFSTGGYSAEYGQALSSVLVLESNDVAVEEVTGVSLMTVGGDLSKTWCTKNRSTSLSVGYMNLAPYYALVNNRLDWTKPGESESLNFMHRKKFENGGLLNIFSNAEYGNRAFNTILNDEKASIENQNGNIYLNVNYSLPLGDKSLLKSGVATTYNNDRQLAGIHRTQENEVNVEGRVTFVTQLSDGIELKTGISDAFTNYEDHYNQIQGETNWNGRYKDHIIGAFAEPEIKITSRFAVRPGVRYEYSTYLEKQNLSPRLATAYRLGKESQLSLAYGQYFQNPVADYLKFGSDFQYEKASHYIMSFQTGSLRERLLRMEAYYKDYYHLVTYTRGSHPYDGSYKNDGFGYAKGIDVFFRDRKTFIGTDYWISYSYIDTKRLFEDYPVEATPDFVANHTVSAVAKYFIGAIHTQVGAAWTTASGRPYHQPGDTDFMSRKAAIYNNLNLNLSYLTQIAGYSTIVHFSISNVLGSKQLVGYQTIANYDGGQDYLMPLLPDIKQFVFLGVFISIK</sequence>
<evidence type="ECO:0000256" key="6">
    <source>
        <dbReference type="ARBA" id="ARBA00023077"/>
    </source>
</evidence>
<evidence type="ECO:0000313" key="11">
    <source>
        <dbReference type="EMBL" id="MBS2097362.1"/>
    </source>
</evidence>
<evidence type="ECO:0000256" key="2">
    <source>
        <dbReference type="ARBA" id="ARBA00022448"/>
    </source>
</evidence>
<keyword evidence="8 11" id="KW-0675">Receptor</keyword>
<dbReference type="SUPFAM" id="SSF49464">
    <property type="entry name" value="Carboxypeptidase regulatory domain-like"/>
    <property type="match status" value="1"/>
</dbReference>
<keyword evidence="4" id="KW-0812">Transmembrane</keyword>
<evidence type="ECO:0000256" key="5">
    <source>
        <dbReference type="ARBA" id="ARBA00022729"/>
    </source>
</evidence>
<keyword evidence="6" id="KW-0798">TonB box</keyword>
<dbReference type="Pfam" id="PF13715">
    <property type="entry name" value="CarbopepD_reg_2"/>
    <property type="match status" value="1"/>
</dbReference>
<comment type="caution">
    <text evidence="11">The sequence shown here is derived from an EMBL/GenBank/DDBJ whole genome shotgun (WGS) entry which is preliminary data.</text>
</comment>
<dbReference type="PANTHER" id="PTHR30069:SF29">
    <property type="entry name" value="HEMOGLOBIN AND HEMOGLOBIN-HAPTOGLOBIN-BINDING PROTEIN 1-RELATED"/>
    <property type="match status" value="1"/>
</dbReference>
<accession>A0ABS5JRD8</accession>
<keyword evidence="2" id="KW-0813">Transport</keyword>
<dbReference type="SUPFAM" id="SSF56935">
    <property type="entry name" value="Porins"/>
    <property type="match status" value="1"/>
</dbReference>
<evidence type="ECO:0000313" key="12">
    <source>
        <dbReference type="Proteomes" id="UP000708576"/>
    </source>
</evidence>
<dbReference type="InterPro" id="IPR000531">
    <property type="entry name" value="Beta-barrel_TonB"/>
</dbReference>
<keyword evidence="5" id="KW-0732">Signal</keyword>
<keyword evidence="3" id="KW-1134">Transmembrane beta strand</keyword>
<dbReference type="InterPro" id="IPR036942">
    <property type="entry name" value="Beta-barrel_TonB_sf"/>
</dbReference>
<proteinExistence type="predicted"/>
<comment type="subcellular location">
    <subcellularLocation>
        <location evidence="1">Cell outer membrane</location>
        <topology evidence="1">Multi-pass membrane protein</topology>
    </subcellularLocation>
</comment>
<reference evidence="11 12" key="1">
    <citation type="journal article" date="2015" name="Int. J. Syst. Evol. Microbiol.">
        <title>Carboxylicivirga linearis sp. nov., isolated from a sea cucumber culture pond.</title>
        <authorList>
            <person name="Wang F.Q."/>
            <person name="Zhou Y.X."/>
            <person name="Lin X.Z."/>
            <person name="Chen G.J."/>
            <person name="Du Z.J."/>
        </authorList>
    </citation>
    <scope>NUCLEOTIDE SEQUENCE [LARGE SCALE GENOMIC DNA]</scope>
    <source>
        <strain evidence="11 12">FB218</strain>
    </source>
</reference>
<evidence type="ECO:0000256" key="3">
    <source>
        <dbReference type="ARBA" id="ARBA00022452"/>
    </source>
</evidence>
<dbReference type="InterPro" id="IPR039426">
    <property type="entry name" value="TonB-dep_rcpt-like"/>
</dbReference>